<sequence length="401" mass="45137">DKWEILGEDLFISPEGKRYTEVPPYEIAPSLYEEMAPEEVGVAEDYDAQIRKAIEEAYPEMSFPATMTAEQMIEWHKAQQAKAEEVKAPFEALFPGETEKIISWLAKEEETQADIDAKFDTFVELLRRIGKTPETEAVLKTLGASEEEINEIFLPGEYEKLPGVGKRIFNVAYAFSNAEGWHKALAPLAAFPEVTGAMEKVGAAWEKYVNRPWLSLHLTGILSHPQTEVEWEALAIMQDAQEKYGWASIFSPEVSQVWSMIYQDQAMWPELGPTGEVIQPGKFVMTAQKYTNPVYWYPAGKAVGSAANAFKGVPVMGRHAIRVAAAVEKAERALSWPMNKAIEKAYIRTFTPVVRRELYKWGATKGIVKFDPAVENFAIKVALRYVSPGKLTKTAIRQMFQ</sequence>
<protein>
    <submittedName>
        <fullName evidence="1">Uncharacterized protein</fullName>
    </submittedName>
</protein>
<feature type="non-terminal residue" evidence="1">
    <location>
        <position position="401"/>
    </location>
</feature>
<evidence type="ECO:0000313" key="1">
    <source>
        <dbReference type="EMBL" id="GAI87511.1"/>
    </source>
</evidence>
<gene>
    <name evidence="1" type="ORF">S12H4_15502</name>
</gene>
<comment type="caution">
    <text evidence="1">The sequence shown here is derived from an EMBL/GenBank/DDBJ whole genome shotgun (WGS) entry which is preliminary data.</text>
</comment>
<organism evidence="1">
    <name type="scientific">marine sediment metagenome</name>
    <dbReference type="NCBI Taxonomy" id="412755"/>
    <lineage>
        <taxon>unclassified sequences</taxon>
        <taxon>metagenomes</taxon>
        <taxon>ecological metagenomes</taxon>
    </lineage>
</organism>
<dbReference type="AlphaFoldDB" id="X1T812"/>
<accession>X1T812</accession>
<name>X1T812_9ZZZZ</name>
<dbReference type="EMBL" id="BARW01007450">
    <property type="protein sequence ID" value="GAI87511.1"/>
    <property type="molecule type" value="Genomic_DNA"/>
</dbReference>
<proteinExistence type="predicted"/>
<reference evidence="1" key="1">
    <citation type="journal article" date="2014" name="Front. Microbiol.">
        <title>High frequency of phylogenetically diverse reductive dehalogenase-homologous genes in deep subseafloor sedimentary metagenomes.</title>
        <authorList>
            <person name="Kawai M."/>
            <person name="Futagami T."/>
            <person name="Toyoda A."/>
            <person name="Takaki Y."/>
            <person name="Nishi S."/>
            <person name="Hori S."/>
            <person name="Arai W."/>
            <person name="Tsubouchi T."/>
            <person name="Morono Y."/>
            <person name="Uchiyama I."/>
            <person name="Ito T."/>
            <person name="Fujiyama A."/>
            <person name="Inagaki F."/>
            <person name="Takami H."/>
        </authorList>
    </citation>
    <scope>NUCLEOTIDE SEQUENCE</scope>
    <source>
        <strain evidence="1">Expedition CK06-06</strain>
    </source>
</reference>
<feature type="non-terminal residue" evidence="1">
    <location>
        <position position="1"/>
    </location>
</feature>